<reference evidence="5" key="2">
    <citation type="submission" date="2017-02" db="UniProtKB">
        <authorList>
            <consortium name="WormBaseParasite"/>
        </authorList>
    </citation>
    <scope>IDENTIFICATION</scope>
</reference>
<evidence type="ECO:0000313" key="4">
    <source>
        <dbReference type="Proteomes" id="UP000035642"/>
    </source>
</evidence>
<dbReference type="PROSITE" id="PS51864">
    <property type="entry name" value="ASTACIN"/>
    <property type="match status" value="1"/>
</dbReference>
<dbReference type="Gene3D" id="3.40.390.10">
    <property type="entry name" value="Collagenase (Catalytic Domain)"/>
    <property type="match status" value="1"/>
</dbReference>
<evidence type="ECO:0000259" key="3">
    <source>
        <dbReference type="PROSITE" id="PS51864"/>
    </source>
</evidence>
<dbReference type="AlphaFoldDB" id="A0A0K0CT52"/>
<dbReference type="Proteomes" id="UP000035642">
    <property type="component" value="Unassembled WGS sequence"/>
</dbReference>
<dbReference type="PANTHER" id="PTHR10127">
    <property type="entry name" value="DISCOIDIN, CUB, EGF, LAMININ , AND ZINC METALLOPROTEASE DOMAIN CONTAINING"/>
    <property type="match status" value="1"/>
</dbReference>
<evidence type="ECO:0000256" key="1">
    <source>
        <dbReference type="PROSITE-ProRule" id="PRU01211"/>
    </source>
</evidence>
<dbReference type="SUPFAM" id="SSF55486">
    <property type="entry name" value="Metalloproteases ('zincins'), catalytic domain"/>
    <property type="match status" value="1"/>
</dbReference>
<name>A0A0K0CT52_ANGCA</name>
<protein>
    <submittedName>
        <fullName evidence="5">Astacin domain-containing protein</fullName>
    </submittedName>
</protein>
<dbReference type="InterPro" id="IPR001506">
    <property type="entry name" value="Peptidase_M12A"/>
</dbReference>
<feature type="signal peptide" evidence="2">
    <location>
        <begin position="1"/>
        <end position="15"/>
    </location>
</feature>
<sequence>MRVLLLAYFVAIAGATLLDSEESSDEQSTSEHSFDEKLQEAYQLLKGDPNAYDTMELRRKVHSMKDKIIDKYMASEQPSDEKYAESVRGQTGVSAAETNMNNELGFSLFQGDIMLTKQQANEILEDIVDSDGDRKKRQAFRDENYPRTLWSNGVNYAFWNASHSARRVFLKAAEIWRENTCLEFREDSSADDVVWVVHGSSCWSHLGRVGGAQILSLGDNCDFVRSTTCFLTFTLE</sequence>
<comment type="caution">
    <text evidence="1">Lacks conserved residue(s) required for the propagation of feature annotation.</text>
</comment>
<dbReference type="Pfam" id="PF01400">
    <property type="entry name" value="Astacin"/>
    <property type="match status" value="1"/>
</dbReference>
<keyword evidence="4" id="KW-1185">Reference proteome</keyword>
<dbReference type="WBParaSite" id="ACAC_0000021601-mRNA-1">
    <property type="protein sequence ID" value="ACAC_0000021601-mRNA-1"/>
    <property type="gene ID" value="ACAC_0000021601"/>
</dbReference>
<feature type="chain" id="PRO_5012068188" evidence="2">
    <location>
        <begin position="16"/>
        <end position="236"/>
    </location>
</feature>
<keyword evidence="2" id="KW-0732">Signal</keyword>
<feature type="domain" description="Peptidase M12A" evidence="3">
    <location>
        <begin position="138"/>
        <end position="236"/>
    </location>
</feature>
<dbReference type="GO" id="GO:0006508">
    <property type="term" value="P:proteolysis"/>
    <property type="evidence" value="ECO:0007669"/>
    <property type="project" value="InterPro"/>
</dbReference>
<accession>A0A0K0CT52</accession>
<organism evidence="4 5">
    <name type="scientific">Angiostrongylus cantonensis</name>
    <name type="common">Rat lungworm</name>
    <dbReference type="NCBI Taxonomy" id="6313"/>
    <lineage>
        <taxon>Eukaryota</taxon>
        <taxon>Metazoa</taxon>
        <taxon>Ecdysozoa</taxon>
        <taxon>Nematoda</taxon>
        <taxon>Chromadorea</taxon>
        <taxon>Rhabditida</taxon>
        <taxon>Rhabditina</taxon>
        <taxon>Rhabditomorpha</taxon>
        <taxon>Strongyloidea</taxon>
        <taxon>Metastrongylidae</taxon>
        <taxon>Angiostrongylus</taxon>
    </lineage>
</organism>
<evidence type="ECO:0000313" key="5">
    <source>
        <dbReference type="WBParaSite" id="ACAC_0000021601-mRNA-1"/>
    </source>
</evidence>
<proteinExistence type="predicted"/>
<dbReference type="GO" id="GO:0004222">
    <property type="term" value="F:metalloendopeptidase activity"/>
    <property type="evidence" value="ECO:0007669"/>
    <property type="project" value="InterPro"/>
</dbReference>
<evidence type="ECO:0000256" key="2">
    <source>
        <dbReference type="SAM" id="SignalP"/>
    </source>
</evidence>
<reference evidence="4" key="1">
    <citation type="submission" date="2012-09" db="EMBL/GenBank/DDBJ databases">
        <authorList>
            <person name="Martin A.A."/>
        </authorList>
    </citation>
    <scope>NUCLEOTIDE SEQUENCE</scope>
</reference>
<dbReference type="InterPro" id="IPR024079">
    <property type="entry name" value="MetalloPept_cat_dom_sf"/>
</dbReference>
<dbReference type="PANTHER" id="PTHR10127:SF891">
    <property type="entry name" value="ZINC METALLOPROTEINASE NAS-29"/>
    <property type="match status" value="1"/>
</dbReference>